<proteinExistence type="predicted"/>
<dbReference type="EMBL" id="KZ820294">
    <property type="protein sequence ID" value="PWN47971.1"/>
    <property type="molecule type" value="Genomic_DNA"/>
</dbReference>
<reference evidence="1 2" key="1">
    <citation type="journal article" date="2018" name="Mol. Biol. Evol.">
        <title>Broad Genomic Sampling Reveals a Smut Pathogenic Ancestry of the Fungal Clade Ustilaginomycotina.</title>
        <authorList>
            <person name="Kijpornyongpan T."/>
            <person name="Mondo S.J."/>
            <person name="Barry K."/>
            <person name="Sandor L."/>
            <person name="Lee J."/>
            <person name="Lipzen A."/>
            <person name="Pangilinan J."/>
            <person name="LaButti K."/>
            <person name="Hainaut M."/>
            <person name="Henrissat B."/>
            <person name="Grigoriev I.V."/>
            <person name="Spatafora J.W."/>
            <person name="Aime M.C."/>
        </authorList>
    </citation>
    <scope>NUCLEOTIDE SEQUENCE [LARGE SCALE GENOMIC DNA]</scope>
    <source>
        <strain evidence="1 2">SA 807</strain>
    </source>
</reference>
<evidence type="ECO:0000313" key="1">
    <source>
        <dbReference type="EMBL" id="PWN47971.1"/>
    </source>
</evidence>
<name>A0ACD0NQ90_9BASI</name>
<keyword evidence="1" id="KW-0813">Transport</keyword>
<keyword evidence="1" id="KW-0407">Ion channel</keyword>
<keyword evidence="1" id="KW-0406">Ion transport</keyword>
<feature type="non-terminal residue" evidence="1">
    <location>
        <position position="604"/>
    </location>
</feature>
<keyword evidence="2" id="KW-1185">Reference proteome</keyword>
<sequence>MVNMSLHTPDQDEHGKGNLTWTRRLRFRARPVNITASSPSPTRFVSQTQRFDANKSDSPDFSFLSYRRTPIFSGVIAPFSIMLEVPGFTSPWYVKSGSEYEPASYRQNTRILNIGLGFSMAAAILANVAIICRFTELVKPRVSTAVAIFCFGVHDVIIIVILAVFGAIHAVDDGYTYSEAYFTVCGATAASVIVTATLVADYISTKNFKDAGSGLTQKQKELVLLVMALLIYLSLGSLAFSLLLKIEFQTALYFSTASILSIGFGDVVPSTLATKVILFFFIPAGIMLVALVIDTARYTILEAFHQTVLKRKAEYQERLRKRQEAKREYRKFRRSNLKMYGRQHLPMTRTFSTRADTISSFADSINPGGGFFGRGFSRTRTSSTLPSFSPDILRAPETVALSGLTDSGVDPVPCEGISEVTDRKSAPLGIDKAELACRKDFSDEKSANTKDESRVLEVMPVAVEEEVEIVESNHDGCRPALATQPTSSRTKLARMEEQLREQHRTFNQELIHFRTNVAKSEKSELYAKLIGGSVLFVAFWLIGAMVFMYTENWTYFEAFYFCFIAFSTVGYGDFSPKSQAGRAFFVFWGLLGVGVLTINLAVLG</sequence>
<organism evidence="1 2">
    <name type="scientific">Violaceomyces palustris</name>
    <dbReference type="NCBI Taxonomy" id="1673888"/>
    <lineage>
        <taxon>Eukaryota</taxon>
        <taxon>Fungi</taxon>
        <taxon>Dikarya</taxon>
        <taxon>Basidiomycota</taxon>
        <taxon>Ustilaginomycotina</taxon>
        <taxon>Ustilaginomycetes</taxon>
        <taxon>Violaceomycetales</taxon>
        <taxon>Violaceomycetaceae</taxon>
        <taxon>Violaceomyces</taxon>
    </lineage>
</organism>
<gene>
    <name evidence="1" type="ORF">IE53DRAFT_220068</name>
</gene>
<evidence type="ECO:0000313" key="2">
    <source>
        <dbReference type="Proteomes" id="UP000245626"/>
    </source>
</evidence>
<accession>A0ACD0NQ90</accession>
<dbReference type="Proteomes" id="UP000245626">
    <property type="component" value="Unassembled WGS sequence"/>
</dbReference>
<protein>
    <submittedName>
        <fullName evidence="1">Voltage-gated potassium channel</fullName>
    </submittedName>
</protein>